<keyword evidence="4" id="KW-0067">ATP-binding</keyword>
<sequence length="124" mass="13342">MTPDVELALPLDARAVSAARRFLREAVCPVHASAVLEDAELLVSELVTNGVRYGLPPITVAVRCRDGSGLTVEVSDSAAREPQPRNAAPDDESGRGMRLVDVISDDWGVSPTDTGKTVWYRLKV</sequence>
<protein>
    <submittedName>
        <fullName evidence="4">ATP-binding protein</fullName>
    </submittedName>
</protein>
<evidence type="ECO:0000259" key="3">
    <source>
        <dbReference type="Pfam" id="PF13581"/>
    </source>
</evidence>
<dbReference type="Proteomes" id="UP001589748">
    <property type="component" value="Unassembled WGS sequence"/>
</dbReference>
<proteinExistence type="predicted"/>
<organism evidence="4 5">
    <name type="scientific">Kineococcus gynurae</name>
    <dbReference type="NCBI Taxonomy" id="452979"/>
    <lineage>
        <taxon>Bacteria</taxon>
        <taxon>Bacillati</taxon>
        <taxon>Actinomycetota</taxon>
        <taxon>Actinomycetes</taxon>
        <taxon>Kineosporiales</taxon>
        <taxon>Kineosporiaceae</taxon>
        <taxon>Kineococcus</taxon>
    </lineage>
</organism>
<dbReference type="Gene3D" id="3.30.565.10">
    <property type="entry name" value="Histidine kinase-like ATPase, C-terminal domain"/>
    <property type="match status" value="1"/>
</dbReference>
<feature type="domain" description="Histidine kinase/HSP90-like ATPase" evidence="3">
    <location>
        <begin position="10"/>
        <end position="120"/>
    </location>
</feature>
<evidence type="ECO:0000313" key="4">
    <source>
        <dbReference type="EMBL" id="MFB9376510.1"/>
    </source>
</evidence>
<dbReference type="InterPro" id="IPR003594">
    <property type="entry name" value="HATPase_dom"/>
</dbReference>
<dbReference type="InterPro" id="IPR036890">
    <property type="entry name" value="HATPase_C_sf"/>
</dbReference>
<dbReference type="PANTHER" id="PTHR35526">
    <property type="entry name" value="ANTI-SIGMA-F FACTOR RSBW-RELATED"/>
    <property type="match status" value="1"/>
</dbReference>
<feature type="region of interest" description="Disordered" evidence="2">
    <location>
        <begin position="72"/>
        <end position="96"/>
    </location>
</feature>
<comment type="caution">
    <text evidence="4">The sequence shown here is derived from an EMBL/GenBank/DDBJ whole genome shotgun (WGS) entry which is preliminary data.</text>
</comment>
<dbReference type="GO" id="GO:0005524">
    <property type="term" value="F:ATP binding"/>
    <property type="evidence" value="ECO:0007669"/>
    <property type="project" value="UniProtKB-KW"/>
</dbReference>
<keyword evidence="1" id="KW-0808">Transferase</keyword>
<dbReference type="RefSeq" id="WP_380155385.1">
    <property type="nucleotide sequence ID" value="NZ_JBHMDM010000003.1"/>
</dbReference>
<keyword evidence="1" id="KW-0723">Serine/threonine-protein kinase</keyword>
<evidence type="ECO:0000313" key="5">
    <source>
        <dbReference type="Proteomes" id="UP001589748"/>
    </source>
</evidence>
<dbReference type="CDD" id="cd16936">
    <property type="entry name" value="HATPase_RsbW-like"/>
    <property type="match status" value="1"/>
</dbReference>
<dbReference type="InterPro" id="IPR050267">
    <property type="entry name" value="Anti-sigma-factor_SerPK"/>
</dbReference>
<name>A0ABV5LR01_9ACTN</name>
<gene>
    <name evidence="4" type="ORF">ACFFVI_05975</name>
</gene>
<dbReference type="EMBL" id="JBHMDM010000003">
    <property type="protein sequence ID" value="MFB9376510.1"/>
    <property type="molecule type" value="Genomic_DNA"/>
</dbReference>
<evidence type="ECO:0000256" key="2">
    <source>
        <dbReference type="SAM" id="MobiDB-lite"/>
    </source>
</evidence>
<reference evidence="4 5" key="1">
    <citation type="submission" date="2024-09" db="EMBL/GenBank/DDBJ databases">
        <authorList>
            <person name="Sun Q."/>
            <person name="Mori K."/>
        </authorList>
    </citation>
    <scope>NUCLEOTIDE SEQUENCE [LARGE SCALE GENOMIC DNA]</scope>
    <source>
        <strain evidence="4 5">TISTR 1856</strain>
    </source>
</reference>
<dbReference type="SUPFAM" id="SSF55874">
    <property type="entry name" value="ATPase domain of HSP90 chaperone/DNA topoisomerase II/histidine kinase"/>
    <property type="match status" value="1"/>
</dbReference>
<dbReference type="PANTHER" id="PTHR35526:SF3">
    <property type="entry name" value="ANTI-SIGMA-F FACTOR RSBW"/>
    <property type="match status" value="1"/>
</dbReference>
<keyword evidence="5" id="KW-1185">Reference proteome</keyword>
<evidence type="ECO:0000256" key="1">
    <source>
        <dbReference type="ARBA" id="ARBA00022527"/>
    </source>
</evidence>
<accession>A0ABV5LR01</accession>
<dbReference type="Pfam" id="PF13581">
    <property type="entry name" value="HATPase_c_2"/>
    <property type="match status" value="1"/>
</dbReference>
<keyword evidence="1" id="KW-0418">Kinase</keyword>
<keyword evidence="4" id="KW-0547">Nucleotide-binding</keyword>